<dbReference type="EMBL" id="JBHTOC010000012">
    <property type="protein sequence ID" value="MFD1430404.1"/>
    <property type="molecule type" value="Genomic_DNA"/>
</dbReference>
<organism evidence="1 2">
    <name type="scientific">Lacticaseibacillus mingshuiensis</name>
    <dbReference type="NCBI Taxonomy" id="2799574"/>
    <lineage>
        <taxon>Bacteria</taxon>
        <taxon>Bacillati</taxon>
        <taxon>Bacillota</taxon>
        <taxon>Bacilli</taxon>
        <taxon>Lactobacillales</taxon>
        <taxon>Lactobacillaceae</taxon>
        <taxon>Lacticaseibacillus</taxon>
    </lineage>
</organism>
<evidence type="ECO:0000313" key="2">
    <source>
        <dbReference type="Proteomes" id="UP001597196"/>
    </source>
</evidence>
<accession>A0ABW4CK11</accession>
<keyword evidence="2" id="KW-1185">Reference proteome</keyword>
<evidence type="ECO:0000313" key="1">
    <source>
        <dbReference type="EMBL" id="MFD1430404.1"/>
    </source>
</evidence>
<sequence>MIEMNVQLDGATTTVTLANTQGQLIFSPLNDVPSDAHTVVFYLKDRHLADREKADEQGVLRLPWTVEPEFVTRWLANQQGESPVTVIPLAQEKALAPNFDLLTQVLSRLGIHLAPVPAPTPASAASKPHPAKARHRFDKALVTTPFTVSRNGSRATVYWVAAKEMLVKAGAVLTQEPLMNKDGSLRYGTKYGDKLRDDNAGAIAHFTLIKDVSLRSVNEVGLFLYFGDTNGWLELRDAQGRTLDELTRVD</sequence>
<comment type="caution">
    <text evidence="1">The sequence shown here is derived from an EMBL/GenBank/DDBJ whole genome shotgun (WGS) entry which is preliminary data.</text>
</comment>
<proteinExistence type="predicted"/>
<dbReference type="Proteomes" id="UP001597196">
    <property type="component" value="Unassembled WGS sequence"/>
</dbReference>
<reference evidence="2" key="1">
    <citation type="journal article" date="2019" name="Int. J. Syst. Evol. Microbiol.">
        <title>The Global Catalogue of Microorganisms (GCM) 10K type strain sequencing project: providing services to taxonomists for standard genome sequencing and annotation.</title>
        <authorList>
            <consortium name="The Broad Institute Genomics Platform"/>
            <consortium name="The Broad Institute Genome Sequencing Center for Infectious Disease"/>
            <person name="Wu L."/>
            <person name="Ma J."/>
        </authorList>
    </citation>
    <scope>NUCLEOTIDE SEQUENCE [LARGE SCALE GENOMIC DNA]</scope>
    <source>
        <strain evidence="2">CCM 8980</strain>
    </source>
</reference>
<protein>
    <submittedName>
        <fullName evidence="1">Uncharacterized protein</fullName>
    </submittedName>
</protein>
<name>A0ABW4CK11_9LACO</name>
<dbReference type="RefSeq" id="WP_203626710.1">
    <property type="nucleotide sequence ID" value="NZ_BOLQ01000007.1"/>
</dbReference>
<gene>
    <name evidence="1" type="ORF">ACFQ4P_09095</name>
</gene>